<sequence>MKSEADISVGISFSVSEGHSWQCGASRFLFGKRNILKRKRFGLRLQAINRLWTR</sequence>
<accession>D6TTZ5</accession>
<evidence type="ECO:0000313" key="1">
    <source>
        <dbReference type="EMBL" id="EFH83896.1"/>
    </source>
</evidence>
<reference evidence="1 2" key="1">
    <citation type="journal article" date="2011" name="Stand. Genomic Sci.">
        <title>Non-contiguous finished genome sequence and contextual data of the filamentous soil bacterium Ktedonobacter racemifer type strain (SOSP1-21).</title>
        <authorList>
            <person name="Chang Y.J."/>
            <person name="Land M."/>
            <person name="Hauser L."/>
            <person name="Chertkov O."/>
            <person name="Del Rio T.G."/>
            <person name="Nolan M."/>
            <person name="Copeland A."/>
            <person name="Tice H."/>
            <person name="Cheng J.F."/>
            <person name="Lucas S."/>
            <person name="Han C."/>
            <person name="Goodwin L."/>
            <person name="Pitluck S."/>
            <person name="Ivanova N."/>
            <person name="Ovchinikova G."/>
            <person name="Pati A."/>
            <person name="Chen A."/>
            <person name="Palaniappan K."/>
            <person name="Mavromatis K."/>
            <person name="Liolios K."/>
            <person name="Brettin T."/>
            <person name="Fiebig A."/>
            <person name="Rohde M."/>
            <person name="Abt B."/>
            <person name="Goker M."/>
            <person name="Detter J.C."/>
            <person name="Woyke T."/>
            <person name="Bristow J."/>
            <person name="Eisen J.A."/>
            <person name="Markowitz V."/>
            <person name="Hugenholtz P."/>
            <person name="Kyrpides N.C."/>
            <person name="Klenk H.P."/>
            <person name="Lapidus A."/>
        </authorList>
    </citation>
    <scope>NUCLEOTIDE SEQUENCE [LARGE SCALE GENOMIC DNA]</scope>
    <source>
        <strain evidence="2">DSM 44963</strain>
    </source>
</reference>
<gene>
    <name evidence="1" type="ORF">Krac_4899</name>
</gene>
<dbReference type="EMBL" id="ADVG01000003">
    <property type="protein sequence ID" value="EFH83896.1"/>
    <property type="molecule type" value="Genomic_DNA"/>
</dbReference>
<proteinExistence type="predicted"/>
<evidence type="ECO:0000313" key="2">
    <source>
        <dbReference type="Proteomes" id="UP000004508"/>
    </source>
</evidence>
<name>D6TTZ5_KTERA</name>
<dbReference type="InParanoid" id="D6TTZ5"/>
<comment type="caution">
    <text evidence="1">The sequence shown here is derived from an EMBL/GenBank/DDBJ whole genome shotgun (WGS) entry which is preliminary data.</text>
</comment>
<dbReference type="AlphaFoldDB" id="D6TTZ5"/>
<protein>
    <submittedName>
        <fullName evidence="1">Uncharacterized protein</fullName>
    </submittedName>
</protein>
<dbReference type="STRING" id="485913.Krac_4899"/>
<organism evidence="1 2">
    <name type="scientific">Ktedonobacter racemifer DSM 44963</name>
    <dbReference type="NCBI Taxonomy" id="485913"/>
    <lineage>
        <taxon>Bacteria</taxon>
        <taxon>Bacillati</taxon>
        <taxon>Chloroflexota</taxon>
        <taxon>Ktedonobacteria</taxon>
        <taxon>Ktedonobacterales</taxon>
        <taxon>Ktedonobacteraceae</taxon>
        <taxon>Ktedonobacter</taxon>
    </lineage>
</organism>
<keyword evidence="2" id="KW-1185">Reference proteome</keyword>
<dbReference type="Proteomes" id="UP000004508">
    <property type="component" value="Unassembled WGS sequence"/>
</dbReference>